<proteinExistence type="predicted"/>
<name>X1Q8T1_9ZZZZ</name>
<dbReference type="AlphaFoldDB" id="X1Q8T1"/>
<evidence type="ECO:0000313" key="1">
    <source>
        <dbReference type="EMBL" id="GAI64902.1"/>
    </source>
</evidence>
<gene>
    <name evidence="1" type="ORF">S06H3_67178</name>
</gene>
<accession>X1Q8T1</accession>
<feature type="non-terminal residue" evidence="1">
    <location>
        <position position="1"/>
    </location>
</feature>
<dbReference type="EMBL" id="BARV01046325">
    <property type="protein sequence ID" value="GAI64902.1"/>
    <property type="molecule type" value="Genomic_DNA"/>
</dbReference>
<reference evidence="1" key="1">
    <citation type="journal article" date="2014" name="Front. Microbiol.">
        <title>High frequency of phylogenetically diverse reductive dehalogenase-homologous genes in deep subseafloor sedimentary metagenomes.</title>
        <authorList>
            <person name="Kawai M."/>
            <person name="Futagami T."/>
            <person name="Toyoda A."/>
            <person name="Takaki Y."/>
            <person name="Nishi S."/>
            <person name="Hori S."/>
            <person name="Arai W."/>
            <person name="Tsubouchi T."/>
            <person name="Morono Y."/>
            <person name="Uchiyama I."/>
            <person name="Ito T."/>
            <person name="Fujiyama A."/>
            <person name="Inagaki F."/>
            <person name="Takami H."/>
        </authorList>
    </citation>
    <scope>NUCLEOTIDE SEQUENCE</scope>
    <source>
        <strain evidence="1">Expedition CK06-06</strain>
    </source>
</reference>
<comment type="caution">
    <text evidence="1">The sequence shown here is derived from an EMBL/GenBank/DDBJ whole genome shotgun (WGS) entry which is preliminary data.</text>
</comment>
<feature type="non-terminal residue" evidence="1">
    <location>
        <position position="31"/>
    </location>
</feature>
<organism evidence="1">
    <name type="scientific">marine sediment metagenome</name>
    <dbReference type="NCBI Taxonomy" id="412755"/>
    <lineage>
        <taxon>unclassified sequences</taxon>
        <taxon>metagenomes</taxon>
        <taxon>ecological metagenomes</taxon>
    </lineage>
</organism>
<sequence>WIREKDVYEEALRYKGNRTFLPGFVFKGEFQ</sequence>
<protein>
    <submittedName>
        <fullName evidence="1">Uncharacterized protein</fullName>
    </submittedName>
</protein>